<feature type="domain" description="Alpha 1,4-glycosyltransferase" evidence="2">
    <location>
        <begin position="117"/>
        <end position="212"/>
    </location>
</feature>
<protein>
    <recommendedName>
        <fullName evidence="2">Alpha 1,4-glycosyltransferase domain-containing protein</fullName>
    </recommendedName>
</protein>
<keyword evidence="4" id="KW-1185">Reference proteome</keyword>
<dbReference type="GO" id="GO:0051999">
    <property type="term" value="P:mannosyl-inositol phosphorylceramide biosynthetic process"/>
    <property type="evidence" value="ECO:0007669"/>
    <property type="project" value="TreeGrafter"/>
</dbReference>
<evidence type="ECO:0000313" key="3">
    <source>
        <dbReference type="EMBL" id="OCB76553.1"/>
    </source>
</evidence>
<dbReference type="Proteomes" id="UP000093510">
    <property type="component" value="Unassembled WGS sequence"/>
</dbReference>
<evidence type="ECO:0000256" key="1">
    <source>
        <dbReference type="ARBA" id="ARBA00022679"/>
    </source>
</evidence>
<dbReference type="Pfam" id="PF04572">
    <property type="entry name" value="Gb3_synth"/>
    <property type="match status" value="1"/>
</dbReference>
<dbReference type="Gene3D" id="3.90.550.20">
    <property type="match status" value="1"/>
</dbReference>
<dbReference type="GO" id="GO:0016020">
    <property type="term" value="C:membrane"/>
    <property type="evidence" value="ECO:0007669"/>
    <property type="project" value="GOC"/>
</dbReference>
<dbReference type="AlphaFoldDB" id="A0A1B9E3M9"/>
<dbReference type="OrthoDB" id="9802987at2"/>
<evidence type="ECO:0000259" key="2">
    <source>
        <dbReference type="Pfam" id="PF04572"/>
    </source>
</evidence>
<dbReference type="InterPro" id="IPR007577">
    <property type="entry name" value="GlycoTrfase_DXD_sugar-bd_CS"/>
</dbReference>
<reference evidence="3 4" key="1">
    <citation type="submission" date="2016-03" db="EMBL/GenBank/DDBJ databases">
        <authorList>
            <person name="Ploux O."/>
        </authorList>
    </citation>
    <scope>NUCLEOTIDE SEQUENCE [LARGE SCALE GENOMIC DNA]</scope>
    <source>
        <strain evidence="3 4">LPB0076</strain>
    </source>
</reference>
<comment type="caution">
    <text evidence="3">The sequence shown here is derived from an EMBL/GenBank/DDBJ whole genome shotgun (WGS) entry which is preliminary data.</text>
</comment>
<dbReference type="PANTHER" id="PTHR32385:SF15">
    <property type="entry name" value="INOSITOL PHOSPHOCERAMIDE MANNOSYLTRANSFERASE 1"/>
    <property type="match status" value="1"/>
</dbReference>
<evidence type="ECO:0000313" key="4">
    <source>
        <dbReference type="Proteomes" id="UP000093510"/>
    </source>
</evidence>
<dbReference type="RefSeq" id="WP_066333970.1">
    <property type="nucleotide sequence ID" value="NZ_CP017688.1"/>
</dbReference>
<accession>A0A1B9E3M9</accession>
<dbReference type="SUPFAM" id="SSF53448">
    <property type="entry name" value="Nucleotide-diphospho-sugar transferases"/>
    <property type="match status" value="1"/>
</dbReference>
<dbReference type="Pfam" id="PF04488">
    <property type="entry name" value="Gly_transf_sug"/>
    <property type="match status" value="1"/>
</dbReference>
<dbReference type="STRING" id="1763534.GCA_001831475_01096"/>
<dbReference type="PANTHER" id="PTHR32385">
    <property type="entry name" value="MANNOSYL PHOSPHORYLINOSITOL CERAMIDE SYNTHASE"/>
    <property type="match status" value="1"/>
</dbReference>
<organism evidence="3 4">
    <name type="scientific">Flavobacterium crassostreae</name>
    <dbReference type="NCBI Taxonomy" id="1763534"/>
    <lineage>
        <taxon>Bacteria</taxon>
        <taxon>Pseudomonadati</taxon>
        <taxon>Bacteroidota</taxon>
        <taxon>Flavobacteriia</taxon>
        <taxon>Flavobacteriales</taxon>
        <taxon>Flavobacteriaceae</taxon>
        <taxon>Flavobacterium</taxon>
    </lineage>
</organism>
<sequence length="245" mass="28480">MIPKVLHYCWFGGGEKSPLIKDCLESWKLHLPEYQIIEWNETNSDLRLPFVKKAYRQQKWAFVADYIRLKVLYEQGGIYLDTDMLLLQPLDSLLCNTTFLGAECKTFINCSIIGTTPHSNFIQKCMSEYGSIKITKKTDWGTITIPRIVTRVFKQMYGLDVPLDTISTTEQITIYPAAYFYPLQYQDKTDAANYKQYLRPESFAVHLWSSSWIDSEALVPAPPKRSFKDLFRIIKTIFVQKNESV</sequence>
<dbReference type="InterPro" id="IPR051706">
    <property type="entry name" value="Glycosyltransferase_domain"/>
</dbReference>
<keyword evidence="1" id="KW-0808">Transferase</keyword>
<gene>
    <name evidence="3" type="ORF">LPBF_06365</name>
</gene>
<name>A0A1B9E3M9_9FLAO</name>
<dbReference type="InterPro" id="IPR007652">
    <property type="entry name" value="A1-4-GlycosylTfrase_dom"/>
</dbReference>
<proteinExistence type="predicted"/>
<dbReference type="EMBL" id="LVEP01000022">
    <property type="protein sequence ID" value="OCB76553.1"/>
    <property type="molecule type" value="Genomic_DNA"/>
</dbReference>
<dbReference type="GO" id="GO:0000030">
    <property type="term" value="F:mannosyltransferase activity"/>
    <property type="evidence" value="ECO:0007669"/>
    <property type="project" value="TreeGrafter"/>
</dbReference>
<dbReference type="InterPro" id="IPR029044">
    <property type="entry name" value="Nucleotide-diphossugar_trans"/>
</dbReference>